<sequence length="71" mass="8034">MHLVSFDRKAGKNEAIFLYYSYLQGFFHGLSVTEPLILRLTTNYFSTFFPCNSSIINSVYSPQGVSTTSII</sequence>
<dbReference type="EMBL" id="FNJI01000004">
    <property type="protein sequence ID" value="SDO68775.1"/>
    <property type="molecule type" value="Genomic_DNA"/>
</dbReference>
<dbReference type="AlphaFoldDB" id="A0A1H0LL15"/>
<organism evidence="1 2">
    <name type="scientific">Desulforhopalus singaporensis</name>
    <dbReference type="NCBI Taxonomy" id="91360"/>
    <lineage>
        <taxon>Bacteria</taxon>
        <taxon>Pseudomonadati</taxon>
        <taxon>Thermodesulfobacteriota</taxon>
        <taxon>Desulfobulbia</taxon>
        <taxon>Desulfobulbales</taxon>
        <taxon>Desulfocapsaceae</taxon>
        <taxon>Desulforhopalus</taxon>
    </lineage>
</organism>
<name>A0A1H0LL15_9BACT</name>
<evidence type="ECO:0000313" key="2">
    <source>
        <dbReference type="Proteomes" id="UP000199073"/>
    </source>
</evidence>
<keyword evidence="2" id="KW-1185">Reference proteome</keyword>
<evidence type="ECO:0000313" key="1">
    <source>
        <dbReference type="EMBL" id="SDO68775.1"/>
    </source>
</evidence>
<proteinExistence type="predicted"/>
<protein>
    <submittedName>
        <fullName evidence="1">Uncharacterized protein</fullName>
    </submittedName>
</protein>
<dbReference type="Proteomes" id="UP000199073">
    <property type="component" value="Unassembled WGS sequence"/>
</dbReference>
<accession>A0A1H0LL15</accession>
<reference evidence="1 2" key="1">
    <citation type="submission" date="2016-10" db="EMBL/GenBank/DDBJ databases">
        <authorList>
            <person name="de Groot N.N."/>
        </authorList>
    </citation>
    <scope>NUCLEOTIDE SEQUENCE [LARGE SCALE GENOMIC DNA]</scope>
    <source>
        <strain evidence="1 2">DSM 12130</strain>
    </source>
</reference>
<gene>
    <name evidence="1" type="ORF">SAMN05660330_00838</name>
</gene>